<dbReference type="Gene3D" id="3.30.70.330">
    <property type="match status" value="1"/>
</dbReference>
<evidence type="ECO:0000256" key="10">
    <source>
        <dbReference type="ARBA" id="ARBA00029997"/>
    </source>
</evidence>
<dbReference type="InterPro" id="IPR012677">
    <property type="entry name" value="Nucleotide-bd_a/b_plait_sf"/>
</dbReference>
<dbReference type="GO" id="GO:0044615">
    <property type="term" value="C:nuclear pore nuclear basket"/>
    <property type="evidence" value="ECO:0007669"/>
    <property type="project" value="TreeGrafter"/>
</dbReference>
<dbReference type="PROSITE" id="PS51472">
    <property type="entry name" value="RRM_NUP35"/>
    <property type="match status" value="1"/>
</dbReference>
<evidence type="ECO:0000256" key="13">
    <source>
        <dbReference type="SAM" id="MobiDB-lite"/>
    </source>
</evidence>
<dbReference type="SUPFAM" id="SSF54928">
    <property type="entry name" value="RNA-binding domain, RBD"/>
    <property type="match status" value="1"/>
</dbReference>
<protein>
    <recommendedName>
        <fullName evidence="3">Nucleoporin NUP35</fullName>
    </recommendedName>
    <alternativeName>
        <fullName evidence="11">35 kDa nucleoporin</fullName>
    </alternativeName>
    <alternativeName>
        <fullName evidence="10">Nucleoporin NUP53</fullName>
    </alternativeName>
</protein>
<keyword evidence="15" id="KW-1185">Reference proteome</keyword>
<keyword evidence="8 12" id="KW-0906">Nuclear pore complex</keyword>
<evidence type="ECO:0000256" key="5">
    <source>
        <dbReference type="ARBA" id="ARBA00022816"/>
    </source>
</evidence>
<feature type="region of interest" description="Disordered" evidence="13">
    <location>
        <begin position="78"/>
        <end position="103"/>
    </location>
</feature>
<evidence type="ECO:0000256" key="2">
    <source>
        <dbReference type="ARBA" id="ARBA00009454"/>
    </source>
</evidence>
<dbReference type="Pfam" id="PF05172">
    <property type="entry name" value="RRM_Nup35"/>
    <property type="match status" value="1"/>
</dbReference>
<keyword evidence="5 12" id="KW-0509">mRNA transport</keyword>
<dbReference type="AlphaFoldDB" id="A0A183FZY0"/>
<sequence length="252" mass="28142">LTGKSVHWSPALVGRATLKTLPTQTSGQFTPSSNLSPGRKVRFQLPKSILTLLFTAPPLRSMRDEIEPVRKVTRRSMSIPATTDTSFSSAAALRSPPEQPQSSADTWVTVYGFPPEQAANVLKHFSRHGEIVSHQVPSRGNWMHIRYSCPVHARQALSRNASLIDASLRVGVVPCTEKVVQTLKNILTFVRLMLASAVLRTIDARRFSRSRLSMASRAGMRSLTVSYDSRQEPKVRCYVFVSIYFDPLLRSY</sequence>
<dbReference type="GO" id="GO:0044613">
    <property type="term" value="C:nuclear pore central transport channel"/>
    <property type="evidence" value="ECO:0007669"/>
    <property type="project" value="TreeGrafter"/>
</dbReference>
<evidence type="ECO:0000256" key="1">
    <source>
        <dbReference type="ARBA" id="ARBA00004567"/>
    </source>
</evidence>
<keyword evidence="6" id="KW-0653">Protein transport</keyword>
<evidence type="ECO:0000259" key="14">
    <source>
        <dbReference type="PROSITE" id="PS51472"/>
    </source>
</evidence>
<dbReference type="InterPro" id="IPR035979">
    <property type="entry name" value="RBD_domain_sf"/>
</dbReference>
<dbReference type="CDD" id="cd12441">
    <property type="entry name" value="RRM_Nup53_like"/>
    <property type="match status" value="1"/>
</dbReference>
<dbReference type="GO" id="GO:0017056">
    <property type="term" value="F:structural constituent of nuclear pore"/>
    <property type="evidence" value="ECO:0007669"/>
    <property type="project" value="TreeGrafter"/>
</dbReference>
<dbReference type="GO" id="GO:0003676">
    <property type="term" value="F:nucleic acid binding"/>
    <property type="evidence" value="ECO:0007669"/>
    <property type="project" value="InterPro"/>
</dbReference>
<dbReference type="InterPro" id="IPR007846">
    <property type="entry name" value="RRM_NUP35_dom"/>
</dbReference>
<name>A0A183FZY0_HELPZ</name>
<evidence type="ECO:0000256" key="9">
    <source>
        <dbReference type="ARBA" id="ARBA00023242"/>
    </source>
</evidence>
<evidence type="ECO:0000313" key="15">
    <source>
        <dbReference type="Proteomes" id="UP000050761"/>
    </source>
</evidence>
<evidence type="ECO:0000256" key="7">
    <source>
        <dbReference type="ARBA" id="ARBA00023010"/>
    </source>
</evidence>
<feature type="domain" description="RRM Nup35-type" evidence="14">
    <location>
        <begin position="102"/>
        <end position="182"/>
    </location>
</feature>
<keyword evidence="9 12" id="KW-0539">Nucleus</keyword>
<organism evidence="15 16">
    <name type="scientific">Heligmosomoides polygyrus</name>
    <name type="common">Parasitic roundworm</name>
    <dbReference type="NCBI Taxonomy" id="6339"/>
    <lineage>
        <taxon>Eukaryota</taxon>
        <taxon>Metazoa</taxon>
        <taxon>Ecdysozoa</taxon>
        <taxon>Nematoda</taxon>
        <taxon>Chromadorea</taxon>
        <taxon>Rhabditida</taxon>
        <taxon>Rhabditina</taxon>
        <taxon>Rhabditomorpha</taxon>
        <taxon>Strongyloidea</taxon>
        <taxon>Heligmosomidae</taxon>
        <taxon>Heligmosomoides</taxon>
    </lineage>
</organism>
<evidence type="ECO:0000256" key="11">
    <source>
        <dbReference type="ARBA" id="ARBA00030250"/>
    </source>
</evidence>
<evidence type="ECO:0000313" key="16">
    <source>
        <dbReference type="WBParaSite" id="HPBE_0001435301-mRNA-1"/>
    </source>
</evidence>
<evidence type="ECO:0000256" key="6">
    <source>
        <dbReference type="ARBA" id="ARBA00022927"/>
    </source>
</evidence>
<proteinExistence type="inferred from homology"/>
<keyword evidence="7" id="KW-0811">Translocation</keyword>
<evidence type="ECO:0000256" key="8">
    <source>
        <dbReference type="ARBA" id="ARBA00023132"/>
    </source>
</evidence>
<dbReference type="GO" id="GO:0005543">
    <property type="term" value="F:phospholipid binding"/>
    <property type="evidence" value="ECO:0007669"/>
    <property type="project" value="TreeGrafter"/>
</dbReference>
<dbReference type="FunFam" id="3.30.70.330:FF:000095">
    <property type="entry name" value="Putative Nucleoporin NUP53"/>
    <property type="match status" value="1"/>
</dbReference>
<dbReference type="GO" id="GO:0006607">
    <property type="term" value="P:NLS-bearing protein import into nucleus"/>
    <property type="evidence" value="ECO:0007669"/>
    <property type="project" value="TreeGrafter"/>
</dbReference>
<comment type="subcellular location">
    <subcellularLocation>
        <location evidence="1">Nucleus</location>
        <location evidence="1">Nuclear pore complex</location>
    </subcellularLocation>
</comment>
<dbReference type="Proteomes" id="UP000050761">
    <property type="component" value="Unassembled WGS sequence"/>
</dbReference>
<feature type="compositionally biased region" description="Low complexity" evidence="13">
    <location>
        <begin position="81"/>
        <end position="92"/>
    </location>
</feature>
<accession>A0A183FZY0</accession>
<dbReference type="PANTHER" id="PTHR21527">
    <property type="entry name" value="NUCLEOPORIN NUP35"/>
    <property type="match status" value="1"/>
</dbReference>
<dbReference type="WBParaSite" id="HPBE_0001435301-mRNA-1">
    <property type="protein sequence ID" value="HPBE_0001435301-mRNA-1"/>
    <property type="gene ID" value="HPBE_0001435301"/>
</dbReference>
<keyword evidence="4 12" id="KW-0813">Transport</keyword>
<evidence type="ECO:0000256" key="3">
    <source>
        <dbReference type="ARBA" id="ARBA00016439"/>
    </source>
</evidence>
<dbReference type="PANTHER" id="PTHR21527:SF6">
    <property type="entry name" value="NUCLEOPORIN NUP35"/>
    <property type="match status" value="1"/>
</dbReference>
<dbReference type="GO" id="GO:0051028">
    <property type="term" value="P:mRNA transport"/>
    <property type="evidence" value="ECO:0007669"/>
    <property type="project" value="UniProtKB-UniRule"/>
</dbReference>
<reference evidence="16" key="1">
    <citation type="submission" date="2019-09" db="UniProtKB">
        <authorList>
            <consortium name="WormBaseParasite"/>
        </authorList>
    </citation>
    <scope>IDENTIFICATION</scope>
</reference>
<dbReference type="GO" id="GO:0006999">
    <property type="term" value="P:nuclear pore organization"/>
    <property type="evidence" value="ECO:0007669"/>
    <property type="project" value="TreeGrafter"/>
</dbReference>
<comment type="similarity">
    <text evidence="2">Belongs to the Nup35 family.</text>
</comment>
<evidence type="ECO:0000256" key="4">
    <source>
        <dbReference type="ARBA" id="ARBA00022448"/>
    </source>
</evidence>
<evidence type="ECO:0000256" key="12">
    <source>
        <dbReference type="PROSITE-ProRule" id="PRU00804"/>
    </source>
</evidence>